<keyword evidence="3 5" id="KW-0663">Pyridoxal phosphate</keyword>
<proteinExistence type="inferred from homology"/>
<dbReference type="InterPro" id="IPR002986">
    <property type="entry name" value="DAP_deCOOHase_LysA"/>
</dbReference>
<keyword evidence="2 5" id="KW-0210">Decarboxylase</keyword>
<sequence>MVSKELPFTKEKIEEIIQTYPTPFHIYDEKAIRANAKDMLRAFSKVNGFKEFFAVKALPNPYILKILKEEGFGADCSSLPELLLAEKAGITGENIMFSSNDTPADEFVKAREMGAIINLDDISHIEVLEKTAGLPDVLCFRYNPGPLKEGNALIGKPEEAKYGFTREQLFEGYEILKKKGVKRFGLHTMVASNELNPDYFVETARILFEVIVEISKKVGIQFEFVNLGGGIGIPYRPEQDRVSFDKIASGVQKAYDETIVKNGLTPPKVYLECGRVITGPYGYLITSVRHLKSIYKDYVGTDACMANLMRPGIYGAYHHITILGKENQPATTKYDVTGSLCENNDKFAVDRMLPKVERGDLLVIHDTGAHGYAMGFNYNGKLRSAELLLRPDGSVKQIRRAETIDDYFATLDLNGLKNFK</sequence>
<feature type="binding site" evidence="5">
    <location>
        <position position="314"/>
    </location>
    <ligand>
        <name>substrate</name>
    </ligand>
</feature>
<evidence type="ECO:0000256" key="5">
    <source>
        <dbReference type="HAMAP-Rule" id="MF_02120"/>
    </source>
</evidence>
<comment type="cofactor">
    <cofactor evidence="1 5 7 8">
        <name>pyridoxal 5'-phosphate</name>
        <dbReference type="ChEBI" id="CHEBI:597326"/>
    </cofactor>
</comment>
<dbReference type="InterPro" id="IPR000183">
    <property type="entry name" value="Orn/DAP/Arg_de-COase"/>
</dbReference>
<keyword evidence="5 8" id="KW-0457">Lysine biosynthesis</keyword>
<gene>
    <name evidence="5 10" type="primary">lysA</name>
    <name evidence="10" type="ORF">MsAg5_08260</name>
</gene>
<comment type="subunit">
    <text evidence="5">Homodimer.</text>
</comment>
<dbReference type="EC" id="4.1.1.20" evidence="5 6"/>
<feature type="active site" description="Proton donor" evidence="7">
    <location>
        <position position="341"/>
    </location>
</feature>
<evidence type="ECO:0000256" key="2">
    <source>
        <dbReference type="ARBA" id="ARBA00022793"/>
    </source>
</evidence>
<dbReference type="HAMAP" id="MF_02120">
    <property type="entry name" value="LysA"/>
    <property type="match status" value="1"/>
</dbReference>
<comment type="caution">
    <text evidence="10">The sequence shown here is derived from an EMBL/GenBank/DDBJ whole genome shotgun (WGS) entry which is preliminary data.</text>
</comment>
<dbReference type="Pfam" id="PF02784">
    <property type="entry name" value="Orn_Arg_deC_N"/>
    <property type="match status" value="1"/>
</dbReference>
<feature type="binding site" evidence="5">
    <location>
        <position position="275"/>
    </location>
    <ligand>
        <name>substrate</name>
    </ligand>
</feature>
<evidence type="ECO:0000259" key="9">
    <source>
        <dbReference type="Pfam" id="PF02784"/>
    </source>
</evidence>
<keyword evidence="4 5" id="KW-0456">Lyase</keyword>
<dbReference type="InterPro" id="IPR009006">
    <property type="entry name" value="Ala_racemase/Decarboxylase_C"/>
</dbReference>
<evidence type="ECO:0000256" key="7">
    <source>
        <dbReference type="PIRSR" id="PIRSR600183-50"/>
    </source>
</evidence>
<dbReference type="PRINTS" id="PR01181">
    <property type="entry name" value="DAPDCRBXLASE"/>
</dbReference>
<dbReference type="SUPFAM" id="SSF51419">
    <property type="entry name" value="PLP-binding barrel"/>
    <property type="match status" value="1"/>
</dbReference>
<evidence type="ECO:0000256" key="3">
    <source>
        <dbReference type="ARBA" id="ARBA00022898"/>
    </source>
</evidence>
<dbReference type="EMBL" id="JAWDKD010000015">
    <property type="protein sequence ID" value="MDV0446958.1"/>
    <property type="molecule type" value="Genomic_DNA"/>
</dbReference>
<dbReference type="GO" id="GO:0009089">
    <property type="term" value="P:lysine biosynthetic process via diaminopimelate"/>
    <property type="evidence" value="ECO:0007669"/>
    <property type="project" value="UniProtKB-UniRule"/>
</dbReference>
<evidence type="ECO:0000313" key="10">
    <source>
        <dbReference type="EMBL" id="MDV0446958.1"/>
    </source>
</evidence>
<comment type="similarity">
    <text evidence="5">Belongs to the Orn/Lys/Arg decarboxylase class-II family. LysA subfamily.</text>
</comment>
<comment type="catalytic activity">
    <reaction evidence="5 8">
        <text>meso-2,6-diaminopimelate + H(+) = L-lysine + CO2</text>
        <dbReference type="Rhea" id="RHEA:15101"/>
        <dbReference type="ChEBI" id="CHEBI:15378"/>
        <dbReference type="ChEBI" id="CHEBI:16526"/>
        <dbReference type="ChEBI" id="CHEBI:32551"/>
        <dbReference type="ChEBI" id="CHEBI:57791"/>
        <dbReference type="EC" id="4.1.1.20"/>
    </reaction>
</comment>
<dbReference type="FunFam" id="3.20.20.10:FF:000003">
    <property type="entry name" value="Diaminopimelate decarboxylase"/>
    <property type="match status" value="1"/>
</dbReference>
<dbReference type="PROSITE" id="PS00878">
    <property type="entry name" value="ODR_DC_2_1"/>
    <property type="match status" value="1"/>
</dbReference>
<organism evidence="10 11">
    <name type="scientific">Methanolapillus africanus</name>
    <dbReference type="NCBI Taxonomy" id="3028297"/>
    <lineage>
        <taxon>Archaea</taxon>
        <taxon>Methanobacteriati</taxon>
        <taxon>Methanobacteriota</taxon>
        <taxon>Stenosarchaea group</taxon>
        <taxon>Methanomicrobia</taxon>
        <taxon>Methanosarcinales</taxon>
        <taxon>Methanosarcinaceae</taxon>
        <taxon>Methanolapillus</taxon>
    </lineage>
</organism>
<evidence type="ECO:0000256" key="8">
    <source>
        <dbReference type="RuleBase" id="RU003738"/>
    </source>
</evidence>
<comment type="function">
    <text evidence="5">Specifically catalyzes the decarboxylation of meso-diaminopimelate (meso-DAP) to L-lysine.</text>
</comment>
<dbReference type="SUPFAM" id="SSF50621">
    <property type="entry name" value="Alanine racemase C-terminal domain-like"/>
    <property type="match status" value="1"/>
</dbReference>
<dbReference type="Gene3D" id="2.40.37.10">
    <property type="entry name" value="Lyase, Ornithine Decarboxylase, Chain A, domain 1"/>
    <property type="match status" value="1"/>
</dbReference>
<dbReference type="InterPro" id="IPR022653">
    <property type="entry name" value="De-COase2_pyr-phos_BS"/>
</dbReference>
<evidence type="ECO:0000256" key="1">
    <source>
        <dbReference type="ARBA" id="ARBA00001933"/>
    </source>
</evidence>
<dbReference type="NCBIfam" id="TIGR01048">
    <property type="entry name" value="lysA"/>
    <property type="match status" value="1"/>
</dbReference>
<feature type="binding site" evidence="5">
    <location>
        <position position="310"/>
    </location>
    <ligand>
        <name>substrate</name>
    </ligand>
</feature>
<comment type="pathway">
    <text evidence="5 8">Amino-acid biosynthesis; L-lysine biosynthesis via DAP pathway; L-lysine from DL-2,6-diaminopimelate: step 1/1.</text>
</comment>
<dbReference type="AlphaFoldDB" id="A0AAE4MKT7"/>
<dbReference type="GO" id="GO:0030170">
    <property type="term" value="F:pyridoxal phosphate binding"/>
    <property type="evidence" value="ECO:0007669"/>
    <property type="project" value="UniProtKB-UniRule"/>
</dbReference>
<accession>A0AAE4MKT7</accession>
<evidence type="ECO:0000256" key="6">
    <source>
        <dbReference type="NCBIfam" id="TIGR01048"/>
    </source>
</evidence>
<dbReference type="PRINTS" id="PR01179">
    <property type="entry name" value="ODADCRBXLASE"/>
</dbReference>
<feature type="binding site" evidence="5">
    <location>
        <begin position="272"/>
        <end position="275"/>
    </location>
    <ligand>
        <name>pyridoxal 5'-phosphate</name>
        <dbReference type="ChEBI" id="CHEBI:597326"/>
    </ligand>
</feature>
<feature type="modified residue" description="N6-(pyridoxal phosphate)lysine" evidence="5 7">
    <location>
        <position position="56"/>
    </location>
</feature>
<dbReference type="InterPro" id="IPR022644">
    <property type="entry name" value="De-COase2_N"/>
</dbReference>
<name>A0AAE4MKT7_9EURY</name>
<dbReference type="InterPro" id="IPR029066">
    <property type="entry name" value="PLP-binding_barrel"/>
</dbReference>
<dbReference type="GO" id="GO:0008836">
    <property type="term" value="F:diaminopimelate decarboxylase activity"/>
    <property type="evidence" value="ECO:0007669"/>
    <property type="project" value="UniProtKB-UniRule"/>
</dbReference>
<feature type="binding site" evidence="5">
    <location>
        <position position="342"/>
    </location>
    <ligand>
        <name>substrate</name>
    </ligand>
</feature>
<dbReference type="CDD" id="cd06828">
    <property type="entry name" value="PLPDE_III_DapDC"/>
    <property type="match status" value="1"/>
</dbReference>
<dbReference type="Gene3D" id="3.20.20.10">
    <property type="entry name" value="Alanine racemase"/>
    <property type="match status" value="1"/>
</dbReference>
<dbReference type="PANTHER" id="PTHR43727">
    <property type="entry name" value="DIAMINOPIMELATE DECARBOXYLASE"/>
    <property type="match status" value="1"/>
</dbReference>
<reference evidence="10" key="1">
    <citation type="submission" date="2023-06" db="EMBL/GenBank/DDBJ databases">
        <title>Genome sequence of Methanosarcinaceae archaeon Ag5.</title>
        <authorList>
            <person name="Protasov E."/>
            <person name="Platt K."/>
            <person name="Poehlein A."/>
            <person name="Daniel R."/>
            <person name="Brune A."/>
        </authorList>
    </citation>
    <scope>NUCLEOTIDE SEQUENCE</scope>
    <source>
        <strain evidence="10">Ag5</strain>
    </source>
</reference>
<evidence type="ECO:0000313" key="11">
    <source>
        <dbReference type="Proteomes" id="UP001271789"/>
    </source>
</evidence>
<keyword evidence="5" id="KW-0028">Amino-acid biosynthesis</keyword>
<comment type="caution">
    <text evidence="5">Lacks conserved residue(s) required for the propagation of feature annotation.</text>
</comment>
<evidence type="ECO:0000256" key="4">
    <source>
        <dbReference type="ARBA" id="ARBA00023239"/>
    </source>
</evidence>
<dbReference type="RefSeq" id="WP_338099365.1">
    <property type="nucleotide sequence ID" value="NZ_JAWDKD010000015.1"/>
</dbReference>
<keyword evidence="11" id="KW-1185">Reference proteome</keyword>
<protein>
    <recommendedName>
        <fullName evidence="5 6">Diaminopimelate decarboxylase</fullName>
        <shortName evidence="5">DAP decarboxylase</shortName>
        <shortName evidence="5">DAPDC</shortName>
        <ecNumber evidence="5 6">4.1.1.20</ecNumber>
    </recommendedName>
</protein>
<feature type="binding site" evidence="5">
    <location>
        <position position="230"/>
    </location>
    <ligand>
        <name>pyridoxal 5'-phosphate</name>
        <dbReference type="ChEBI" id="CHEBI:597326"/>
    </ligand>
</feature>
<dbReference type="PANTHER" id="PTHR43727:SF2">
    <property type="entry name" value="GROUP IV DECARBOXYLASE"/>
    <property type="match status" value="1"/>
</dbReference>
<feature type="domain" description="Orn/DAP/Arg decarboxylase 2 N-terminal" evidence="9">
    <location>
        <begin position="31"/>
        <end position="278"/>
    </location>
</feature>
<dbReference type="Proteomes" id="UP001271789">
    <property type="component" value="Unassembled WGS sequence"/>
</dbReference>